<sequence length="72" mass="8096">VDGDNVQVDGHIIWRSDEDPEKLSIGKVIEILIPANSHVASHVLITQLKFQPELHTELHVPCLKLPEPEKQT</sequence>
<dbReference type="STRING" id="930991.A0A0D0CTF8"/>
<organism evidence="1 2">
    <name type="scientific">Paxillus rubicundulus Ve08.2h10</name>
    <dbReference type="NCBI Taxonomy" id="930991"/>
    <lineage>
        <taxon>Eukaryota</taxon>
        <taxon>Fungi</taxon>
        <taxon>Dikarya</taxon>
        <taxon>Basidiomycota</taxon>
        <taxon>Agaricomycotina</taxon>
        <taxon>Agaricomycetes</taxon>
        <taxon>Agaricomycetidae</taxon>
        <taxon>Boletales</taxon>
        <taxon>Paxilineae</taxon>
        <taxon>Paxillaceae</taxon>
        <taxon>Paxillus</taxon>
    </lineage>
</organism>
<accession>A0A0D0CTF8</accession>
<dbReference type="Proteomes" id="UP000054538">
    <property type="component" value="Unassembled WGS sequence"/>
</dbReference>
<dbReference type="InParanoid" id="A0A0D0CTF8"/>
<feature type="non-terminal residue" evidence="1">
    <location>
        <position position="1"/>
    </location>
</feature>
<name>A0A0D0CTF8_9AGAM</name>
<gene>
    <name evidence="1" type="ORF">PAXRUDRAFT_73911</name>
</gene>
<dbReference type="EMBL" id="KN826503">
    <property type="protein sequence ID" value="KIK78698.1"/>
    <property type="molecule type" value="Genomic_DNA"/>
</dbReference>
<proteinExistence type="predicted"/>
<protein>
    <submittedName>
        <fullName evidence="1">Uncharacterized protein</fullName>
    </submittedName>
</protein>
<evidence type="ECO:0000313" key="1">
    <source>
        <dbReference type="EMBL" id="KIK78698.1"/>
    </source>
</evidence>
<feature type="non-terminal residue" evidence="1">
    <location>
        <position position="72"/>
    </location>
</feature>
<evidence type="ECO:0000313" key="2">
    <source>
        <dbReference type="Proteomes" id="UP000054538"/>
    </source>
</evidence>
<dbReference type="OrthoDB" id="10348817at2759"/>
<keyword evidence="2" id="KW-1185">Reference proteome</keyword>
<dbReference type="AlphaFoldDB" id="A0A0D0CTF8"/>
<reference evidence="1 2" key="1">
    <citation type="submission" date="2014-04" db="EMBL/GenBank/DDBJ databases">
        <authorList>
            <consortium name="DOE Joint Genome Institute"/>
            <person name="Kuo A."/>
            <person name="Kohler A."/>
            <person name="Jargeat P."/>
            <person name="Nagy L.G."/>
            <person name="Floudas D."/>
            <person name="Copeland A."/>
            <person name="Barry K.W."/>
            <person name="Cichocki N."/>
            <person name="Veneault-Fourrey C."/>
            <person name="LaButti K."/>
            <person name="Lindquist E.A."/>
            <person name="Lipzen A."/>
            <person name="Lundell T."/>
            <person name="Morin E."/>
            <person name="Murat C."/>
            <person name="Sun H."/>
            <person name="Tunlid A."/>
            <person name="Henrissat B."/>
            <person name="Grigoriev I.V."/>
            <person name="Hibbett D.S."/>
            <person name="Martin F."/>
            <person name="Nordberg H.P."/>
            <person name="Cantor M.N."/>
            <person name="Hua S.X."/>
        </authorList>
    </citation>
    <scope>NUCLEOTIDE SEQUENCE [LARGE SCALE GENOMIC DNA]</scope>
    <source>
        <strain evidence="1 2">Ve08.2h10</strain>
    </source>
</reference>
<dbReference type="HOGENOM" id="CLU_2729224_0_0_1"/>
<reference evidence="2" key="2">
    <citation type="submission" date="2015-01" db="EMBL/GenBank/DDBJ databases">
        <title>Evolutionary Origins and Diversification of the Mycorrhizal Mutualists.</title>
        <authorList>
            <consortium name="DOE Joint Genome Institute"/>
            <consortium name="Mycorrhizal Genomics Consortium"/>
            <person name="Kohler A."/>
            <person name="Kuo A."/>
            <person name="Nagy L.G."/>
            <person name="Floudas D."/>
            <person name="Copeland A."/>
            <person name="Barry K.W."/>
            <person name="Cichocki N."/>
            <person name="Veneault-Fourrey C."/>
            <person name="LaButti K."/>
            <person name="Lindquist E.A."/>
            <person name="Lipzen A."/>
            <person name="Lundell T."/>
            <person name="Morin E."/>
            <person name="Murat C."/>
            <person name="Riley R."/>
            <person name="Ohm R."/>
            <person name="Sun H."/>
            <person name="Tunlid A."/>
            <person name="Henrissat B."/>
            <person name="Grigoriev I.V."/>
            <person name="Hibbett D.S."/>
            <person name="Martin F."/>
        </authorList>
    </citation>
    <scope>NUCLEOTIDE SEQUENCE [LARGE SCALE GENOMIC DNA]</scope>
    <source>
        <strain evidence="2">Ve08.2h10</strain>
    </source>
</reference>